<dbReference type="PANTHER" id="PTHR43527:SF2">
    <property type="entry name" value="4-DIPHOSPHOCYTIDYL-2-C-METHYL-D-ERYTHRITOL KINASE, CHLOROPLASTIC"/>
    <property type="match status" value="1"/>
</dbReference>
<dbReference type="UniPathway" id="UPA00056">
    <property type="reaction ID" value="UER00094"/>
</dbReference>
<dbReference type="Proteomes" id="UP000191448">
    <property type="component" value="Unassembled WGS sequence"/>
</dbReference>
<dbReference type="InterPro" id="IPR014721">
    <property type="entry name" value="Ribsml_uS5_D2-typ_fold_subgr"/>
</dbReference>
<dbReference type="Gene3D" id="3.30.70.890">
    <property type="entry name" value="GHMP kinase, C-terminal domain"/>
    <property type="match status" value="1"/>
</dbReference>
<evidence type="ECO:0000256" key="3">
    <source>
        <dbReference type="ARBA" id="ARBA00017473"/>
    </source>
</evidence>
<evidence type="ECO:0000256" key="8">
    <source>
        <dbReference type="ARBA" id="ARBA00032554"/>
    </source>
</evidence>
<comment type="catalytic activity">
    <reaction evidence="9">
        <text>4-CDP-2-C-methyl-D-erythritol + ATP = 4-CDP-2-C-methyl-D-erythritol 2-phosphate + ADP + H(+)</text>
        <dbReference type="Rhea" id="RHEA:18437"/>
        <dbReference type="ChEBI" id="CHEBI:15378"/>
        <dbReference type="ChEBI" id="CHEBI:30616"/>
        <dbReference type="ChEBI" id="CHEBI:57823"/>
        <dbReference type="ChEBI" id="CHEBI:57919"/>
        <dbReference type="ChEBI" id="CHEBI:456216"/>
        <dbReference type="EC" id="2.7.1.148"/>
    </reaction>
</comment>
<dbReference type="RefSeq" id="WP_080022085.1">
    <property type="nucleotide sequence ID" value="NZ_LTAY01000026.1"/>
</dbReference>
<evidence type="ECO:0000256" key="4">
    <source>
        <dbReference type="ARBA" id="ARBA00022679"/>
    </source>
</evidence>
<dbReference type="InterPro" id="IPR036554">
    <property type="entry name" value="GHMP_kinase_C_sf"/>
</dbReference>
<evidence type="ECO:0000259" key="10">
    <source>
        <dbReference type="Pfam" id="PF00288"/>
    </source>
</evidence>
<comment type="pathway">
    <text evidence="9">Isoprenoid biosynthesis; isopentenyl diphosphate biosynthesis via DXP pathway; isopentenyl diphosphate from 1-deoxy-D-xylulose 5-phosphate: step 3/6.</text>
</comment>
<dbReference type="EMBL" id="LTAY01000026">
    <property type="protein sequence ID" value="OPX49026.1"/>
    <property type="molecule type" value="Genomic_DNA"/>
</dbReference>
<comment type="similarity">
    <text evidence="1 9">Belongs to the GHMP kinase family. IspE subfamily.</text>
</comment>
<keyword evidence="4 9" id="KW-0808">Transferase</keyword>
<proteinExistence type="inferred from homology"/>
<feature type="active site" evidence="9">
    <location>
        <position position="133"/>
    </location>
</feature>
<feature type="active site" evidence="9">
    <location>
        <position position="8"/>
    </location>
</feature>
<dbReference type="AlphaFoldDB" id="A0A1V4SX34"/>
<dbReference type="GO" id="GO:0005524">
    <property type="term" value="F:ATP binding"/>
    <property type="evidence" value="ECO:0007669"/>
    <property type="project" value="UniProtKB-UniRule"/>
</dbReference>
<dbReference type="Pfam" id="PF00288">
    <property type="entry name" value="GHMP_kinases_N"/>
    <property type="match status" value="1"/>
</dbReference>
<evidence type="ECO:0000256" key="7">
    <source>
        <dbReference type="ARBA" id="ARBA00022840"/>
    </source>
</evidence>
<gene>
    <name evidence="9 12" type="primary">ispE</name>
    <name evidence="12" type="ORF">CLTHE_07730</name>
</gene>
<name>A0A1V4SX34_9CLOT</name>
<dbReference type="PANTHER" id="PTHR43527">
    <property type="entry name" value="4-DIPHOSPHOCYTIDYL-2-C-METHYL-D-ERYTHRITOL KINASE, CHLOROPLASTIC"/>
    <property type="match status" value="1"/>
</dbReference>
<evidence type="ECO:0000256" key="1">
    <source>
        <dbReference type="ARBA" id="ARBA00009684"/>
    </source>
</evidence>
<comment type="function">
    <text evidence="9">Catalyzes the phosphorylation of the position 2 hydroxy group of 4-diphosphocytidyl-2C-methyl-D-erythritol.</text>
</comment>
<dbReference type="GO" id="GO:0050515">
    <property type="term" value="F:4-(cytidine 5'-diphospho)-2-C-methyl-D-erythritol kinase activity"/>
    <property type="evidence" value="ECO:0007669"/>
    <property type="project" value="UniProtKB-UniRule"/>
</dbReference>
<dbReference type="EC" id="2.7.1.148" evidence="2 9"/>
<dbReference type="Pfam" id="PF08544">
    <property type="entry name" value="GHMP_kinases_C"/>
    <property type="match status" value="1"/>
</dbReference>
<dbReference type="InterPro" id="IPR013750">
    <property type="entry name" value="GHMP_kinase_C_dom"/>
</dbReference>
<feature type="binding site" evidence="9">
    <location>
        <begin position="91"/>
        <end position="101"/>
    </location>
    <ligand>
        <name>ATP</name>
        <dbReference type="ChEBI" id="CHEBI:30616"/>
    </ligand>
</feature>
<sequence>MKIKAHAKINISLDIVGKKENGYHLLKMIMQAIDLYDEIIIDKCKSGININCNKPYVPNDERNLAYKAAKLFMENYNINSGVNITIKKNIPVCAGLAGGSTDGAAVLKIMNKLFNINASEEKLMELGLKLGADVPYCIKGGTALCEGIGEEVTELKGFKNKIVVLVKPAFGVSTKAVYEEFDLDRVIFHPNTEDILDAMDKDDLKFVSKNMKNLLENVTLRKHKEIIQIKDSMIKMGALGSMMSGSGPTVFAFFDDMLKAQYCYDNMKKRYKDVFLTRTI</sequence>
<dbReference type="HAMAP" id="MF_00061">
    <property type="entry name" value="IspE"/>
    <property type="match status" value="1"/>
</dbReference>
<dbReference type="GO" id="GO:0019288">
    <property type="term" value="P:isopentenyl diphosphate biosynthetic process, methylerythritol 4-phosphate pathway"/>
    <property type="evidence" value="ECO:0007669"/>
    <property type="project" value="UniProtKB-UniRule"/>
</dbReference>
<evidence type="ECO:0000259" key="11">
    <source>
        <dbReference type="Pfam" id="PF08544"/>
    </source>
</evidence>
<feature type="domain" description="GHMP kinase C-terminal" evidence="11">
    <location>
        <begin position="196"/>
        <end position="272"/>
    </location>
</feature>
<feature type="domain" description="GHMP kinase N-terminal" evidence="10">
    <location>
        <begin position="63"/>
        <end position="141"/>
    </location>
</feature>
<comment type="caution">
    <text evidence="12">The sequence shown here is derived from an EMBL/GenBank/DDBJ whole genome shotgun (WGS) entry which is preliminary data.</text>
</comment>
<dbReference type="InterPro" id="IPR020568">
    <property type="entry name" value="Ribosomal_Su5_D2-typ_SF"/>
</dbReference>
<dbReference type="Gene3D" id="3.30.230.10">
    <property type="match status" value="1"/>
</dbReference>
<evidence type="ECO:0000256" key="9">
    <source>
        <dbReference type="HAMAP-Rule" id="MF_00061"/>
    </source>
</evidence>
<evidence type="ECO:0000313" key="13">
    <source>
        <dbReference type="Proteomes" id="UP000191448"/>
    </source>
</evidence>
<evidence type="ECO:0000256" key="2">
    <source>
        <dbReference type="ARBA" id="ARBA00012052"/>
    </source>
</evidence>
<dbReference type="SUPFAM" id="SSF54211">
    <property type="entry name" value="Ribosomal protein S5 domain 2-like"/>
    <property type="match status" value="1"/>
</dbReference>
<accession>A0A1V4SX34</accession>
<keyword evidence="5 9" id="KW-0547">Nucleotide-binding</keyword>
<dbReference type="InterPro" id="IPR006204">
    <property type="entry name" value="GHMP_kinase_N_dom"/>
</dbReference>
<keyword evidence="7 9" id="KW-0067">ATP-binding</keyword>
<dbReference type="PIRSF" id="PIRSF010376">
    <property type="entry name" value="IspE"/>
    <property type="match status" value="1"/>
</dbReference>
<keyword evidence="9" id="KW-0414">Isoprene biosynthesis</keyword>
<reference evidence="12 13" key="1">
    <citation type="submission" date="2016-02" db="EMBL/GenBank/DDBJ databases">
        <title>Genome sequence of Clostridium thermobutyricum DSM 4928.</title>
        <authorList>
            <person name="Poehlein A."/>
            <person name="Daniel R."/>
        </authorList>
    </citation>
    <scope>NUCLEOTIDE SEQUENCE [LARGE SCALE GENOMIC DNA]</scope>
    <source>
        <strain evidence="12 13">DSM 4928</strain>
    </source>
</reference>
<keyword evidence="6 9" id="KW-0418">Kinase</keyword>
<evidence type="ECO:0000313" key="12">
    <source>
        <dbReference type="EMBL" id="OPX49026.1"/>
    </source>
</evidence>
<dbReference type="InterPro" id="IPR004424">
    <property type="entry name" value="IspE"/>
</dbReference>
<dbReference type="GO" id="GO:0016114">
    <property type="term" value="P:terpenoid biosynthetic process"/>
    <property type="evidence" value="ECO:0007669"/>
    <property type="project" value="UniProtKB-UniRule"/>
</dbReference>
<organism evidence="12 13">
    <name type="scientific">Clostridium thermobutyricum DSM 4928</name>
    <dbReference type="NCBI Taxonomy" id="1121339"/>
    <lineage>
        <taxon>Bacteria</taxon>
        <taxon>Bacillati</taxon>
        <taxon>Bacillota</taxon>
        <taxon>Clostridia</taxon>
        <taxon>Eubacteriales</taxon>
        <taxon>Clostridiaceae</taxon>
        <taxon>Clostridium</taxon>
    </lineage>
</organism>
<dbReference type="NCBIfam" id="TIGR00154">
    <property type="entry name" value="ispE"/>
    <property type="match status" value="1"/>
</dbReference>
<dbReference type="OrthoDB" id="9809438at2"/>
<dbReference type="SUPFAM" id="SSF55060">
    <property type="entry name" value="GHMP Kinase, C-terminal domain"/>
    <property type="match status" value="1"/>
</dbReference>
<protein>
    <recommendedName>
        <fullName evidence="3 9">4-diphosphocytidyl-2-C-methyl-D-erythritol kinase</fullName>
        <shortName evidence="9">CMK</shortName>
        <ecNumber evidence="2 9">2.7.1.148</ecNumber>
    </recommendedName>
    <alternativeName>
        <fullName evidence="8 9">4-(cytidine-5'-diphospho)-2-C-methyl-D-erythritol kinase</fullName>
    </alternativeName>
</protein>
<evidence type="ECO:0000256" key="5">
    <source>
        <dbReference type="ARBA" id="ARBA00022741"/>
    </source>
</evidence>
<evidence type="ECO:0000256" key="6">
    <source>
        <dbReference type="ARBA" id="ARBA00022777"/>
    </source>
</evidence>
<dbReference type="FunFam" id="3.30.230.10:FF:000029">
    <property type="entry name" value="4-diphosphocytidyl-2-C-methyl-D-erythritol kinase"/>
    <property type="match status" value="1"/>
</dbReference>